<dbReference type="SUPFAM" id="SSF89360">
    <property type="entry name" value="HesB-like domain"/>
    <property type="match status" value="1"/>
</dbReference>
<dbReference type="InterPro" id="IPR035903">
    <property type="entry name" value="HesB-like_dom_sf"/>
</dbReference>
<gene>
    <name evidence="2" type="ORF">AB447_210815</name>
    <name evidence="3" type="ORF">P8828_07965</name>
</gene>
<reference evidence="2" key="2">
    <citation type="submission" date="2015-10" db="EMBL/GenBank/DDBJ databases">
        <authorList>
            <person name="Gilbert D.G."/>
        </authorList>
    </citation>
    <scope>NUCLEOTIDE SEQUENCE</scope>
    <source>
        <strain evidence="2">GO-13</strain>
    </source>
</reference>
<dbReference type="Pfam" id="PF01521">
    <property type="entry name" value="Fe-S_biosyn"/>
    <property type="match status" value="1"/>
</dbReference>
<dbReference type="STRING" id="1664069.BGLY_2788"/>
<dbReference type="EMBL" id="JARRTL010000008">
    <property type="protein sequence ID" value="MEC0484788.1"/>
    <property type="molecule type" value="Genomic_DNA"/>
</dbReference>
<sequence length="107" mass="11927">MQLHITEQAKQAIQRAKTAYPDKKIQLRYDIDGCGCAVNGIPVIWLTDELTGECELLETNGVPVYIQSSQKVFFDDAMTVDYHEKAGTLMLKSPAQVLSPRMGILVK</sequence>
<dbReference type="OrthoDB" id="2361087at2"/>
<dbReference type="EMBL" id="LECW02000004">
    <property type="protein sequence ID" value="KRT95410.1"/>
    <property type="molecule type" value="Genomic_DNA"/>
</dbReference>
<evidence type="ECO:0000313" key="3">
    <source>
        <dbReference type="EMBL" id="MEC0484788.1"/>
    </source>
</evidence>
<dbReference type="Proteomes" id="UP000036168">
    <property type="component" value="Unassembled WGS sequence"/>
</dbReference>
<dbReference type="InterPro" id="IPR000361">
    <property type="entry name" value="ATAP_core_dom"/>
</dbReference>
<proteinExistence type="predicted"/>
<feature type="domain" description="Core" evidence="1">
    <location>
        <begin position="1"/>
        <end position="104"/>
    </location>
</feature>
<name>A0A0J6EZS9_9BACI</name>
<comment type="caution">
    <text evidence="2">The sequence shown here is derived from an EMBL/GenBank/DDBJ whole genome shotgun (WGS) entry which is preliminary data.</text>
</comment>
<organism evidence="2 4">
    <name type="scientific">Bacillus glycinifermentans</name>
    <dbReference type="NCBI Taxonomy" id="1664069"/>
    <lineage>
        <taxon>Bacteria</taxon>
        <taxon>Bacillati</taxon>
        <taxon>Bacillota</taxon>
        <taxon>Bacilli</taxon>
        <taxon>Bacillales</taxon>
        <taxon>Bacillaceae</taxon>
        <taxon>Bacillus</taxon>
    </lineage>
</organism>
<accession>A0A0J6EDJ6</accession>
<dbReference type="RefSeq" id="WP_048352948.1">
    <property type="nucleotide sequence ID" value="NZ_CP023481.1"/>
</dbReference>
<evidence type="ECO:0000313" key="5">
    <source>
        <dbReference type="Proteomes" id="UP001341297"/>
    </source>
</evidence>
<evidence type="ECO:0000313" key="2">
    <source>
        <dbReference type="EMBL" id="KRT95410.1"/>
    </source>
</evidence>
<accession>A0A0J6EZS9</accession>
<dbReference type="Gene3D" id="2.60.300.12">
    <property type="entry name" value="HesB-like domain"/>
    <property type="match status" value="1"/>
</dbReference>
<keyword evidence="5" id="KW-1185">Reference proteome</keyword>
<dbReference type="AlphaFoldDB" id="A0A0J6EZS9"/>
<protein>
    <submittedName>
        <fullName evidence="3">Iron-sulfur cluster biosynthesis family protein</fullName>
    </submittedName>
</protein>
<reference evidence="3 5" key="3">
    <citation type="submission" date="2023-03" db="EMBL/GenBank/DDBJ databases">
        <title>Agriculturally important microbes genome sequencing.</title>
        <authorList>
            <person name="Dunlap C."/>
        </authorList>
    </citation>
    <scope>NUCLEOTIDE SEQUENCE [LARGE SCALE GENOMIC DNA]</scope>
    <source>
        <strain evidence="3 5">CBP-3203</strain>
    </source>
</reference>
<dbReference type="PATRIC" id="fig|1664069.3.peg.3327"/>
<dbReference type="Proteomes" id="UP001341297">
    <property type="component" value="Unassembled WGS sequence"/>
</dbReference>
<evidence type="ECO:0000259" key="1">
    <source>
        <dbReference type="Pfam" id="PF01521"/>
    </source>
</evidence>
<evidence type="ECO:0000313" key="4">
    <source>
        <dbReference type="Proteomes" id="UP000036168"/>
    </source>
</evidence>
<reference evidence="2 4" key="1">
    <citation type="journal article" date="2015" name="Int. J. Syst. Evol. Microbiol.">
        <title>Bacillus glycinifermentans sp. nov., isolated from fermented soybean paste.</title>
        <authorList>
            <person name="Kim S.J."/>
            <person name="Dunlap C.A."/>
            <person name="Kwon S.W."/>
            <person name="Rooney A.P."/>
        </authorList>
    </citation>
    <scope>NUCLEOTIDE SEQUENCE [LARGE SCALE GENOMIC DNA]</scope>
    <source>
        <strain evidence="2 4">GO-13</strain>
    </source>
</reference>